<evidence type="ECO:0000313" key="1">
    <source>
        <dbReference type="EMBL" id="RPA94938.1"/>
    </source>
</evidence>
<dbReference type="OrthoDB" id="5280583at2759"/>
<organism evidence="1 2">
    <name type="scientific">Choiromyces venosus 120613-1</name>
    <dbReference type="NCBI Taxonomy" id="1336337"/>
    <lineage>
        <taxon>Eukaryota</taxon>
        <taxon>Fungi</taxon>
        <taxon>Dikarya</taxon>
        <taxon>Ascomycota</taxon>
        <taxon>Pezizomycotina</taxon>
        <taxon>Pezizomycetes</taxon>
        <taxon>Pezizales</taxon>
        <taxon>Tuberaceae</taxon>
        <taxon>Choiromyces</taxon>
    </lineage>
</organism>
<name>A0A3N4JD81_9PEZI</name>
<reference evidence="1 2" key="1">
    <citation type="journal article" date="2018" name="Nat. Ecol. Evol.">
        <title>Pezizomycetes genomes reveal the molecular basis of ectomycorrhizal truffle lifestyle.</title>
        <authorList>
            <person name="Murat C."/>
            <person name="Payen T."/>
            <person name="Noel B."/>
            <person name="Kuo A."/>
            <person name="Morin E."/>
            <person name="Chen J."/>
            <person name="Kohler A."/>
            <person name="Krizsan K."/>
            <person name="Balestrini R."/>
            <person name="Da Silva C."/>
            <person name="Montanini B."/>
            <person name="Hainaut M."/>
            <person name="Levati E."/>
            <person name="Barry K.W."/>
            <person name="Belfiori B."/>
            <person name="Cichocki N."/>
            <person name="Clum A."/>
            <person name="Dockter R.B."/>
            <person name="Fauchery L."/>
            <person name="Guy J."/>
            <person name="Iotti M."/>
            <person name="Le Tacon F."/>
            <person name="Lindquist E.A."/>
            <person name="Lipzen A."/>
            <person name="Malagnac F."/>
            <person name="Mello A."/>
            <person name="Molinier V."/>
            <person name="Miyauchi S."/>
            <person name="Poulain J."/>
            <person name="Riccioni C."/>
            <person name="Rubini A."/>
            <person name="Sitrit Y."/>
            <person name="Splivallo R."/>
            <person name="Traeger S."/>
            <person name="Wang M."/>
            <person name="Zifcakova L."/>
            <person name="Wipf D."/>
            <person name="Zambonelli A."/>
            <person name="Paolocci F."/>
            <person name="Nowrousian M."/>
            <person name="Ottonello S."/>
            <person name="Baldrian P."/>
            <person name="Spatafora J.W."/>
            <person name="Henrissat B."/>
            <person name="Nagy L.G."/>
            <person name="Aury J.M."/>
            <person name="Wincker P."/>
            <person name="Grigoriev I.V."/>
            <person name="Bonfante P."/>
            <person name="Martin F.M."/>
        </authorList>
    </citation>
    <scope>NUCLEOTIDE SEQUENCE [LARGE SCALE GENOMIC DNA]</scope>
    <source>
        <strain evidence="1 2">120613-1</strain>
    </source>
</reference>
<protein>
    <submittedName>
        <fullName evidence="1">Uncharacterized protein</fullName>
    </submittedName>
</protein>
<dbReference type="AlphaFoldDB" id="A0A3N4JD81"/>
<keyword evidence="2" id="KW-1185">Reference proteome</keyword>
<dbReference type="Proteomes" id="UP000276215">
    <property type="component" value="Unassembled WGS sequence"/>
</dbReference>
<proteinExistence type="predicted"/>
<dbReference type="EMBL" id="ML120431">
    <property type="protein sequence ID" value="RPA94938.1"/>
    <property type="molecule type" value="Genomic_DNA"/>
</dbReference>
<accession>A0A3N4JD81</accession>
<sequence length="66" mass="7813">MSKFYVYQRPPNPHYPFAHYHYVRTTMPKAAMPNIMNERPVYIYDDVSRTYSPITGFLIQGVTQLV</sequence>
<evidence type="ECO:0000313" key="2">
    <source>
        <dbReference type="Proteomes" id="UP000276215"/>
    </source>
</evidence>
<gene>
    <name evidence="1" type="ORF">L873DRAFT_1746074</name>
</gene>